<name>A0A833QQN1_9POAL</name>
<evidence type="ECO:0000256" key="5">
    <source>
        <dbReference type="ARBA" id="ARBA00038471"/>
    </source>
</evidence>
<evidence type="ECO:0000259" key="7">
    <source>
        <dbReference type="SMART" id="SM00856"/>
    </source>
</evidence>
<dbReference type="EMBL" id="SWLB01000022">
    <property type="protein sequence ID" value="KAF3323888.1"/>
    <property type="molecule type" value="Genomic_DNA"/>
</dbReference>
<reference evidence="8" key="1">
    <citation type="submission" date="2020-01" db="EMBL/GenBank/DDBJ databases">
        <title>Genome sequence of Kobresia littledalei, the first chromosome-level genome in the family Cyperaceae.</title>
        <authorList>
            <person name="Qu G."/>
        </authorList>
    </citation>
    <scope>NUCLEOTIDE SEQUENCE</scope>
    <source>
        <strain evidence="8">C.B.Clarke</strain>
        <tissue evidence="8">Leaf</tissue>
    </source>
</reference>
<dbReference type="Pfam" id="PF04043">
    <property type="entry name" value="PMEI"/>
    <property type="match status" value="1"/>
</dbReference>
<comment type="caution">
    <text evidence="8">The sequence shown here is derived from an EMBL/GenBank/DDBJ whole genome shotgun (WGS) entry which is preliminary data.</text>
</comment>
<keyword evidence="4" id="KW-1015">Disulfide bond</keyword>
<sequence>MKRSSLFSLASTLVLTTIYLLAGPVTISAASSKQADFVRRSCKSTSYPDVCYRSLAKYAPSVKRSPRQLAWAALKVSADKACSVSSFLAHMSARPIPNSFSKTEQSTYQDGAIRDCIDNLKDSADLLKRSLKEMTRLGRATSARFAWHLNNVETWVSGALTGETTCLDSLSQSPGSRVRTVAIKKKVANAAQATSNALALVNQLGPH</sequence>
<evidence type="ECO:0000256" key="1">
    <source>
        <dbReference type="ARBA" id="ARBA00004239"/>
    </source>
</evidence>
<dbReference type="FunFam" id="1.20.140.40:FF:000006">
    <property type="entry name" value="Pectinesterase inhibitor 3"/>
    <property type="match status" value="1"/>
</dbReference>
<organism evidence="8 9">
    <name type="scientific">Carex littledalei</name>
    <dbReference type="NCBI Taxonomy" id="544730"/>
    <lineage>
        <taxon>Eukaryota</taxon>
        <taxon>Viridiplantae</taxon>
        <taxon>Streptophyta</taxon>
        <taxon>Embryophyta</taxon>
        <taxon>Tracheophyta</taxon>
        <taxon>Spermatophyta</taxon>
        <taxon>Magnoliopsida</taxon>
        <taxon>Liliopsida</taxon>
        <taxon>Poales</taxon>
        <taxon>Cyperaceae</taxon>
        <taxon>Cyperoideae</taxon>
        <taxon>Cariceae</taxon>
        <taxon>Carex</taxon>
        <taxon>Carex subgen. Euthyceras</taxon>
    </lineage>
</organism>
<dbReference type="GO" id="GO:0004857">
    <property type="term" value="F:enzyme inhibitor activity"/>
    <property type="evidence" value="ECO:0007669"/>
    <property type="project" value="InterPro"/>
</dbReference>
<evidence type="ECO:0000256" key="4">
    <source>
        <dbReference type="ARBA" id="ARBA00023157"/>
    </source>
</evidence>
<dbReference type="SUPFAM" id="SSF101148">
    <property type="entry name" value="Plant invertase/pectin methylesterase inhibitor"/>
    <property type="match status" value="1"/>
</dbReference>
<feature type="chain" id="PRO_5032782632" description="Pectinesterase inhibitor domain-containing protein" evidence="6">
    <location>
        <begin position="23"/>
        <end position="207"/>
    </location>
</feature>
<comment type="similarity">
    <text evidence="5">Belongs to the PMEI family.</text>
</comment>
<comment type="subcellular location">
    <subcellularLocation>
        <location evidence="1">Secreted</location>
        <location evidence="1">Extracellular space</location>
    </subcellularLocation>
</comment>
<feature type="domain" description="Pectinesterase inhibitor" evidence="7">
    <location>
        <begin position="33"/>
        <end position="200"/>
    </location>
</feature>
<dbReference type="PANTHER" id="PTHR31080:SF87">
    <property type="entry name" value="PECTINESTERASE INHIBITOR 7"/>
    <property type="match status" value="1"/>
</dbReference>
<gene>
    <name evidence="8" type="ORF">FCM35_KLT11355</name>
</gene>
<dbReference type="AlphaFoldDB" id="A0A833QQN1"/>
<dbReference type="Proteomes" id="UP000623129">
    <property type="component" value="Unassembled WGS sequence"/>
</dbReference>
<feature type="signal peptide" evidence="6">
    <location>
        <begin position="1"/>
        <end position="22"/>
    </location>
</feature>
<dbReference type="OrthoDB" id="1430376at2759"/>
<dbReference type="InterPro" id="IPR035513">
    <property type="entry name" value="Invertase/methylesterase_inhib"/>
</dbReference>
<dbReference type="NCBIfam" id="TIGR01614">
    <property type="entry name" value="PME_inhib"/>
    <property type="match status" value="1"/>
</dbReference>
<protein>
    <recommendedName>
        <fullName evidence="7">Pectinesterase inhibitor domain-containing protein</fullName>
    </recommendedName>
</protein>
<evidence type="ECO:0000256" key="3">
    <source>
        <dbReference type="ARBA" id="ARBA00022729"/>
    </source>
</evidence>
<dbReference type="PANTHER" id="PTHR31080">
    <property type="entry name" value="PECTINESTERASE INHIBITOR-LIKE"/>
    <property type="match status" value="1"/>
</dbReference>
<keyword evidence="9" id="KW-1185">Reference proteome</keyword>
<evidence type="ECO:0000313" key="8">
    <source>
        <dbReference type="EMBL" id="KAF3323888.1"/>
    </source>
</evidence>
<evidence type="ECO:0000313" key="9">
    <source>
        <dbReference type="Proteomes" id="UP000623129"/>
    </source>
</evidence>
<dbReference type="GO" id="GO:0005576">
    <property type="term" value="C:extracellular region"/>
    <property type="evidence" value="ECO:0007669"/>
    <property type="project" value="UniProtKB-SubCell"/>
</dbReference>
<dbReference type="InterPro" id="IPR051955">
    <property type="entry name" value="PME_Inhibitor"/>
</dbReference>
<dbReference type="Gene3D" id="1.20.140.40">
    <property type="entry name" value="Invertase/pectin methylesterase inhibitor family protein"/>
    <property type="match status" value="1"/>
</dbReference>
<evidence type="ECO:0000256" key="2">
    <source>
        <dbReference type="ARBA" id="ARBA00022525"/>
    </source>
</evidence>
<dbReference type="InterPro" id="IPR006501">
    <property type="entry name" value="Pectinesterase_inhib_dom"/>
</dbReference>
<evidence type="ECO:0000256" key="6">
    <source>
        <dbReference type="SAM" id="SignalP"/>
    </source>
</evidence>
<dbReference type="CDD" id="cd15798">
    <property type="entry name" value="PMEI-like_3"/>
    <property type="match status" value="1"/>
</dbReference>
<keyword evidence="3 6" id="KW-0732">Signal</keyword>
<dbReference type="SMART" id="SM00856">
    <property type="entry name" value="PMEI"/>
    <property type="match status" value="1"/>
</dbReference>
<proteinExistence type="inferred from homology"/>
<accession>A0A833QQN1</accession>
<keyword evidence="2" id="KW-0964">Secreted</keyword>